<dbReference type="EMBL" id="JAHYIQ010000020">
    <property type="protein sequence ID" value="KAK1123693.1"/>
    <property type="molecule type" value="Genomic_DNA"/>
</dbReference>
<dbReference type="AlphaFoldDB" id="A0AA40FQW6"/>
<protein>
    <submittedName>
        <fullName evidence="1">Uncharacterized protein</fullName>
    </submittedName>
</protein>
<keyword evidence="2" id="KW-1185">Reference proteome</keyword>
<sequence length="188" mass="20613">MPRPLQSFEKCGAGTRRPVHYRPGNISHTDATTRLYLGPTMLLAEAPHSRTRHPGNTLETLAFIDSAAYAMENTHCHTLTTTTQPGSQPAHTPVQISPPFIISAPLGTIMLPVNELGIDVRRLAAKQIRPLTVSKLIRCGLRFVFDEARGGKPARDCLSAPKPAGRLERFAGHCLQTESDERTDSRLV</sequence>
<evidence type="ECO:0000313" key="2">
    <source>
        <dbReference type="Proteomes" id="UP001177670"/>
    </source>
</evidence>
<reference evidence="1" key="1">
    <citation type="submission" date="2021-10" db="EMBL/GenBank/DDBJ databases">
        <title>Melipona bicolor Genome sequencing and assembly.</title>
        <authorList>
            <person name="Araujo N.S."/>
            <person name="Arias M.C."/>
        </authorList>
    </citation>
    <scope>NUCLEOTIDE SEQUENCE</scope>
    <source>
        <strain evidence="1">USP_2M_L1-L4_2017</strain>
        <tissue evidence="1">Whole body</tissue>
    </source>
</reference>
<gene>
    <name evidence="1" type="ORF">K0M31_008391</name>
</gene>
<dbReference type="Proteomes" id="UP001177670">
    <property type="component" value="Unassembled WGS sequence"/>
</dbReference>
<evidence type="ECO:0000313" key="1">
    <source>
        <dbReference type="EMBL" id="KAK1123693.1"/>
    </source>
</evidence>
<accession>A0AA40FQW6</accession>
<organism evidence="1 2">
    <name type="scientific">Melipona bicolor</name>
    <dbReference type="NCBI Taxonomy" id="60889"/>
    <lineage>
        <taxon>Eukaryota</taxon>
        <taxon>Metazoa</taxon>
        <taxon>Ecdysozoa</taxon>
        <taxon>Arthropoda</taxon>
        <taxon>Hexapoda</taxon>
        <taxon>Insecta</taxon>
        <taxon>Pterygota</taxon>
        <taxon>Neoptera</taxon>
        <taxon>Endopterygota</taxon>
        <taxon>Hymenoptera</taxon>
        <taxon>Apocrita</taxon>
        <taxon>Aculeata</taxon>
        <taxon>Apoidea</taxon>
        <taxon>Anthophila</taxon>
        <taxon>Apidae</taxon>
        <taxon>Melipona</taxon>
    </lineage>
</organism>
<name>A0AA40FQW6_9HYME</name>
<comment type="caution">
    <text evidence="1">The sequence shown here is derived from an EMBL/GenBank/DDBJ whole genome shotgun (WGS) entry which is preliminary data.</text>
</comment>
<proteinExistence type="predicted"/>